<reference evidence="4" key="1">
    <citation type="submission" date="2017-01" db="EMBL/GenBank/DDBJ databases">
        <authorList>
            <person name="Varghese N."/>
            <person name="Submissions S."/>
        </authorList>
    </citation>
    <scope>NUCLEOTIDE SEQUENCE [LARGE SCALE GENOMIC DNA]</scope>
    <source>
        <strain evidence="4">DSM 21054</strain>
    </source>
</reference>
<dbReference type="STRING" id="477680.SAMN05421788_106379"/>
<organism evidence="3 4">
    <name type="scientific">Filimonas lacunae</name>
    <dbReference type="NCBI Taxonomy" id="477680"/>
    <lineage>
        <taxon>Bacteria</taxon>
        <taxon>Pseudomonadati</taxon>
        <taxon>Bacteroidota</taxon>
        <taxon>Chitinophagia</taxon>
        <taxon>Chitinophagales</taxon>
        <taxon>Chitinophagaceae</taxon>
        <taxon>Filimonas</taxon>
    </lineage>
</organism>
<dbReference type="SUPFAM" id="SSF51735">
    <property type="entry name" value="NAD(P)-binding Rossmann-fold domains"/>
    <property type="match status" value="1"/>
</dbReference>
<evidence type="ECO:0000313" key="3">
    <source>
        <dbReference type="EMBL" id="SIT25774.1"/>
    </source>
</evidence>
<dbReference type="KEGG" id="fln:FLA_2331"/>
<dbReference type="Pfam" id="PF13561">
    <property type="entry name" value="adh_short_C2"/>
    <property type="match status" value="1"/>
</dbReference>
<dbReference type="PANTHER" id="PTHR42760">
    <property type="entry name" value="SHORT-CHAIN DEHYDROGENASES/REDUCTASES FAMILY MEMBER"/>
    <property type="match status" value="1"/>
</dbReference>
<sequence length="265" mass="28456">MESKQTIEAVLQGKIALVTGGTKGIGKAIVKRLEQAGATVIVTARNQPNEPDATYSFIAADLSRAEEVNKVANAIHEQFGRIDILINNMGANTFPGGGFNTLTDEHWNQALQVNLLSSVRLDKALLPKMLEQKSGVIIHISSTSGQFPIWESTMAYSVAKSALNTYSKALATEVASKGVRVVTVSPGLNKTEAMTTFLEDYAQQAHITVEEMTSKLFERVGGVPIGRMAEPEETAELVYFLVSPAASYITGANLIIDGGNFPVVK</sequence>
<dbReference type="PANTHER" id="PTHR42760:SF133">
    <property type="entry name" value="3-OXOACYL-[ACYL-CARRIER-PROTEIN] REDUCTASE"/>
    <property type="match status" value="1"/>
</dbReference>
<comment type="similarity">
    <text evidence="1">Belongs to the short-chain dehydrogenases/reductases (SDR) family.</text>
</comment>
<dbReference type="PRINTS" id="PR00080">
    <property type="entry name" value="SDRFAMILY"/>
</dbReference>
<dbReference type="Gene3D" id="3.40.50.720">
    <property type="entry name" value="NAD(P)-binding Rossmann-like Domain"/>
    <property type="match status" value="1"/>
</dbReference>
<dbReference type="Proteomes" id="UP000186917">
    <property type="component" value="Unassembled WGS sequence"/>
</dbReference>
<evidence type="ECO:0000256" key="2">
    <source>
        <dbReference type="ARBA" id="ARBA00023002"/>
    </source>
</evidence>
<name>A0A173MFF5_9BACT</name>
<evidence type="ECO:0000313" key="4">
    <source>
        <dbReference type="Proteomes" id="UP000186917"/>
    </source>
</evidence>
<dbReference type="GO" id="GO:0016616">
    <property type="term" value="F:oxidoreductase activity, acting on the CH-OH group of donors, NAD or NADP as acceptor"/>
    <property type="evidence" value="ECO:0007669"/>
    <property type="project" value="TreeGrafter"/>
</dbReference>
<dbReference type="NCBIfam" id="NF005095">
    <property type="entry name" value="PRK06523.1"/>
    <property type="match status" value="1"/>
</dbReference>
<dbReference type="InterPro" id="IPR002347">
    <property type="entry name" value="SDR_fam"/>
</dbReference>
<dbReference type="EMBL" id="FTOR01000006">
    <property type="protein sequence ID" value="SIT25774.1"/>
    <property type="molecule type" value="Genomic_DNA"/>
</dbReference>
<dbReference type="FunFam" id="3.40.50.720:FF:000084">
    <property type="entry name" value="Short-chain dehydrogenase reductase"/>
    <property type="match status" value="1"/>
</dbReference>
<protein>
    <submittedName>
        <fullName evidence="3">NAD(P)-dependent dehydrogenase, short-chain alcohol dehydrogenase family</fullName>
    </submittedName>
</protein>
<evidence type="ECO:0000256" key="1">
    <source>
        <dbReference type="ARBA" id="ARBA00006484"/>
    </source>
</evidence>
<keyword evidence="2" id="KW-0560">Oxidoreductase</keyword>
<proteinExistence type="inferred from homology"/>
<dbReference type="AlphaFoldDB" id="A0A173MFF5"/>
<accession>A0A173MFF5</accession>
<keyword evidence="4" id="KW-1185">Reference proteome</keyword>
<dbReference type="InterPro" id="IPR036291">
    <property type="entry name" value="NAD(P)-bd_dom_sf"/>
</dbReference>
<dbReference type="RefSeq" id="WP_076380558.1">
    <property type="nucleotide sequence ID" value="NZ_AP017422.1"/>
</dbReference>
<gene>
    <name evidence="3" type="ORF">SAMN05421788_106379</name>
</gene>
<dbReference type="OrthoDB" id="9804774at2"/>
<dbReference type="CDD" id="cd05233">
    <property type="entry name" value="SDR_c"/>
    <property type="match status" value="1"/>
</dbReference>
<dbReference type="PRINTS" id="PR00081">
    <property type="entry name" value="GDHRDH"/>
</dbReference>